<dbReference type="Pfam" id="PF01535">
    <property type="entry name" value="PPR"/>
    <property type="match status" value="4"/>
</dbReference>
<dbReference type="NCBIfam" id="TIGR00756">
    <property type="entry name" value="PPR"/>
    <property type="match status" value="5"/>
</dbReference>
<evidence type="ECO:0000256" key="4">
    <source>
        <dbReference type="PROSITE-ProRule" id="PRU00708"/>
    </source>
</evidence>
<protein>
    <recommendedName>
        <fullName evidence="5">DYW domain-containing protein</fullName>
    </recommendedName>
</protein>
<proteinExistence type="inferred from homology"/>
<dbReference type="FunFam" id="1.25.40.10:FF:000397">
    <property type="entry name" value="Pentatricopeptide repeat-containing protein At2g40720"/>
    <property type="match status" value="1"/>
</dbReference>
<feature type="repeat" description="PPR" evidence="4">
    <location>
        <begin position="429"/>
        <end position="463"/>
    </location>
</feature>
<sequence length="1012" mass="112688">MRLGGWMLRPLNRGLLLPTLSCPVAPHRRGFAAYAAALQWLEDELTSLAILPSVPGVDSFACARQLQGCIARGDARGGRAVHGHVVRRGGVGRLDLFCANVLLNMYGKLGPLASARRLFDRMPERNMVSFVTLVQAHAQRGDFEAAAALFRRLRWEGHEVNQFVLTTMLKLAIAMDAAGLAGGVHSCAWKLGHDHNAFVGSGLIDAYSLCSLVSDAEHVFNGIVRKDAVVWTAMVSCYSENDCPENAFRVFSKMRVSGCKPNPFALTSVLKAAVCLPSVVLGKGIHGCAIKTLNDTEPHVGGALLDMYAKCGDIKDARLAFEMIPYDDVILLSFMISRYAQSNQNEQAFELFLRLMRSSVLPNEYSLSSVLQACTNMVQLDFGKQIHNHAIKIGHESDLFVGNALMDFYAKCNDMDSSLKIFSSLRDANEVSWNTIVVGFSQSGLGEEALSVFCEMQAAQMPCTQVTYSSVLRACASTASIRHAGQIHCSIEKSTFNNDTVIGNSLIDTYAKCGYIRDALKVFQHLMERDIISWNAIISGYALHGQAADALELFDRMNKSNVESNDITFVALLSVCSSTGLVNHGLSLFDSMRIDHGIKPSMEHYTCIVRLLGRAGRLNDALQFIGDIPSAPSAMVWRALLSSCIIHKNVALGRFSAEKILEIEPQDETTYVLLSNMYAAAGSLDQVALLRKSMRNIGVRKVPGLSWVEIKGEIHAFSVGSVDHPDMRVINAMLEWLNLKTSREGYIPDINVVLHDVDKEQKTRMLWVHSERLALAYGLVMTPPGHPIRILKNLRSCLDCHTAFTVISKIVKREIIVIVGQGNHKGYITFYYLLMEAEGLFVPDHPVIAHLVEMKSIVEKLLNAFLLIIMRYLQMLDDFDDDVLRNRQVTKPSKVLVAVVKSNKNKFLQFLKSCDNIVEASTLEEDDLPNEDAHTEGKLNIFNPKQQEQKHFHTEVKKMTMMMTLDHQSTRTLKSMTEKLEQRTEILTVIFLITHWLRLWAILQKKPEVLAE</sequence>
<dbReference type="Gene3D" id="1.25.40.10">
    <property type="entry name" value="Tetratricopeptide repeat domain"/>
    <property type="match status" value="5"/>
</dbReference>
<dbReference type="InterPro" id="IPR046848">
    <property type="entry name" value="E_motif"/>
</dbReference>
<feature type="repeat" description="PPR" evidence="4">
    <location>
        <begin position="499"/>
        <end position="529"/>
    </location>
</feature>
<dbReference type="PANTHER" id="PTHR24015:SF548">
    <property type="entry name" value="OS08G0340900 PROTEIN"/>
    <property type="match status" value="1"/>
</dbReference>
<dbReference type="FunFam" id="1.25.40.10:FF:000471">
    <property type="entry name" value="Putative pentatricopeptide repeat-containing protein, mitochondrial"/>
    <property type="match status" value="1"/>
</dbReference>
<feature type="repeat" description="PPR" evidence="4">
    <location>
        <begin position="530"/>
        <end position="564"/>
    </location>
</feature>
<evidence type="ECO:0000256" key="2">
    <source>
        <dbReference type="ARBA" id="ARBA00022737"/>
    </source>
</evidence>
<feature type="repeat" description="PPR" evidence="4">
    <location>
        <begin position="227"/>
        <end position="261"/>
    </location>
</feature>
<dbReference type="Pfam" id="PF20431">
    <property type="entry name" value="E_motif"/>
    <property type="match status" value="1"/>
</dbReference>
<evidence type="ECO:0000313" key="7">
    <source>
        <dbReference type="Proteomes" id="UP000000763"/>
    </source>
</evidence>
<gene>
    <name evidence="6" type="primary">OJ1004_D04.31</name>
</gene>
<feature type="domain" description="DYW" evidence="5">
    <location>
        <begin position="745"/>
        <end position="817"/>
    </location>
</feature>
<dbReference type="InterPro" id="IPR032867">
    <property type="entry name" value="DYW_dom"/>
</dbReference>
<dbReference type="InterPro" id="IPR002885">
    <property type="entry name" value="PPR_rpt"/>
</dbReference>
<evidence type="ECO:0000256" key="3">
    <source>
        <dbReference type="ARBA" id="ARBA00022946"/>
    </source>
</evidence>
<organism evidence="6 7">
    <name type="scientific">Oryza sativa subsp. japonica</name>
    <name type="common">Rice</name>
    <dbReference type="NCBI Taxonomy" id="39947"/>
    <lineage>
        <taxon>Eukaryota</taxon>
        <taxon>Viridiplantae</taxon>
        <taxon>Streptophyta</taxon>
        <taxon>Embryophyta</taxon>
        <taxon>Tracheophyta</taxon>
        <taxon>Spermatophyta</taxon>
        <taxon>Magnoliopsida</taxon>
        <taxon>Liliopsida</taxon>
        <taxon>Poales</taxon>
        <taxon>Poaceae</taxon>
        <taxon>BOP clade</taxon>
        <taxon>Oryzoideae</taxon>
        <taxon>Oryzeae</taxon>
        <taxon>Oryzinae</taxon>
        <taxon>Oryza</taxon>
        <taxon>Oryza sativa</taxon>
    </lineage>
</organism>
<keyword evidence="2" id="KW-0677">Repeat</keyword>
<dbReference type="PANTHER" id="PTHR24015">
    <property type="entry name" value="OS07G0578800 PROTEIN-RELATED"/>
    <property type="match status" value="1"/>
</dbReference>
<dbReference type="GO" id="GO:0003723">
    <property type="term" value="F:RNA binding"/>
    <property type="evidence" value="ECO:0007669"/>
    <property type="project" value="InterPro"/>
</dbReference>
<dbReference type="Pfam" id="PF14432">
    <property type="entry name" value="DYW_deaminase"/>
    <property type="match status" value="1"/>
</dbReference>
<dbReference type="EMBL" id="AC093180">
    <property type="protein sequence ID" value="AAL93067.1"/>
    <property type="molecule type" value="Genomic_DNA"/>
</dbReference>
<evidence type="ECO:0000259" key="5">
    <source>
        <dbReference type="Pfam" id="PF14432"/>
    </source>
</evidence>
<name>Q8S693_ORYSJ</name>
<dbReference type="AlphaFoldDB" id="Q8S693"/>
<reference evidence="7" key="2">
    <citation type="journal article" date="2008" name="Nucleic Acids Res.">
        <title>The rice annotation project database (RAP-DB): 2008 update.</title>
        <authorList>
            <consortium name="The rice annotation project (RAP)"/>
        </authorList>
    </citation>
    <scope>GENOME REANNOTATION</scope>
    <source>
        <strain evidence="7">cv. Nipponbare</strain>
    </source>
</reference>
<dbReference type="GO" id="GO:0008270">
    <property type="term" value="F:zinc ion binding"/>
    <property type="evidence" value="ECO:0007669"/>
    <property type="project" value="InterPro"/>
</dbReference>
<keyword evidence="3" id="KW-0809">Transit peptide</keyword>
<dbReference type="FunFam" id="1.25.40.10:FF:000494">
    <property type="entry name" value="Putative pentatricopeptide repeat-containing protein, mitochondrial"/>
    <property type="match status" value="1"/>
</dbReference>
<dbReference type="InterPro" id="IPR011990">
    <property type="entry name" value="TPR-like_helical_dom_sf"/>
</dbReference>
<dbReference type="PROSITE" id="PS51375">
    <property type="entry name" value="PPR"/>
    <property type="match status" value="6"/>
</dbReference>
<dbReference type="InterPro" id="IPR046960">
    <property type="entry name" value="PPR_At4g14850-like_plant"/>
</dbReference>
<dbReference type="Proteomes" id="UP000000763">
    <property type="component" value="Chromosome 3"/>
</dbReference>
<accession>Q8S693</accession>
<evidence type="ECO:0000313" key="6">
    <source>
        <dbReference type="EMBL" id="AAL93067.1"/>
    </source>
</evidence>
<feature type="repeat" description="PPR" evidence="4">
    <location>
        <begin position="328"/>
        <end position="362"/>
    </location>
</feature>
<dbReference type="GO" id="GO:0009451">
    <property type="term" value="P:RNA modification"/>
    <property type="evidence" value="ECO:0007669"/>
    <property type="project" value="InterPro"/>
</dbReference>
<feature type="repeat" description="PPR" evidence="4">
    <location>
        <begin position="95"/>
        <end position="129"/>
    </location>
</feature>
<evidence type="ECO:0000256" key="1">
    <source>
        <dbReference type="ARBA" id="ARBA00006643"/>
    </source>
</evidence>
<dbReference type="FunFam" id="1.25.40.10:FF:000201">
    <property type="entry name" value="Pentatricopeptide repeat-containing protein mitochondrial"/>
    <property type="match status" value="1"/>
</dbReference>
<dbReference type="Pfam" id="PF13041">
    <property type="entry name" value="PPR_2"/>
    <property type="match status" value="3"/>
</dbReference>
<reference evidence="7" key="1">
    <citation type="journal article" date="2005" name="Nature">
        <title>The map-based sequence of the rice genome.</title>
        <authorList>
            <consortium name="International rice genome sequencing project (IRGSP)"/>
            <person name="Matsumoto T."/>
            <person name="Wu J."/>
            <person name="Kanamori H."/>
            <person name="Katayose Y."/>
            <person name="Fujisawa M."/>
            <person name="Namiki N."/>
            <person name="Mizuno H."/>
            <person name="Yamamoto K."/>
            <person name="Antonio B.A."/>
            <person name="Baba T."/>
            <person name="Sakata K."/>
            <person name="Nagamura Y."/>
            <person name="Aoki H."/>
            <person name="Arikawa K."/>
            <person name="Arita K."/>
            <person name="Bito T."/>
            <person name="Chiden Y."/>
            <person name="Fujitsuka N."/>
            <person name="Fukunaka R."/>
            <person name="Hamada M."/>
            <person name="Harada C."/>
            <person name="Hayashi A."/>
            <person name="Hijishita S."/>
            <person name="Honda M."/>
            <person name="Hosokawa S."/>
            <person name="Ichikawa Y."/>
            <person name="Idonuma A."/>
            <person name="Iijima M."/>
            <person name="Ikeda M."/>
            <person name="Ikeno M."/>
            <person name="Ito K."/>
            <person name="Ito S."/>
            <person name="Ito T."/>
            <person name="Ito Y."/>
            <person name="Ito Y."/>
            <person name="Iwabuchi A."/>
            <person name="Kamiya K."/>
            <person name="Karasawa W."/>
            <person name="Kurita K."/>
            <person name="Katagiri S."/>
            <person name="Kikuta A."/>
            <person name="Kobayashi H."/>
            <person name="Kobayashi N."/>
            <person name="Machita K."/>
            <person name="Maehara T."/>
            <person name="Masukawa M."/>
            <person name="Mizubayashi T."/>
            <person name="Mukai Y."/>
            <person name="Nagasaki H."/>
            <person name="Nagata Y."/>
            <person name="Naito S."/>
            <person name="Nakashima M."/>
            <person name="Nakama Y."/>
            <person name="Nakamichi Y."/>
            <person name="Nakamura M."/>
            <person name="Meguro A."/>
            <person name="Negishi M."/>
            <person name="Ohta I."/>
            <person name="Ohta T."/>
            <person name="Okamoto M."/>
            <person name="Ono N."/>
            <person name="Saji S."/>
            <person name="Sakaguchi M."/>
            <person name="Sakai K."/>
            <person name="Shibata M."/>
            <person name="Shimokawa T."/>
            <person name="Song J."/>
            <person name="Takazaki Y."/>
            <person name="Terasawa K."/>
            <person name="Tsugane M."/>
            <person name="Tsuji K."/>
            <person name="Ueda S."/>
            <person name="Waki K."/>
            <person name="Yamagata H."/>
            <person name="Yamamoto M."/>
            <person name="Yamamoto S."/>
            <person name="Yamane H."/>
            <person name="Yoshiki S."/>
            <person name="Yoshihara R."/>
            <person name="Yukawa K."/>
            <person name="Zhong H."/>
            <person name="Yano M."/>
            <person name="Yuan Q."/>
            <person name="Ouyang S."/>
            <person name="Liu J."/>
            <person name="Jones K.M."/>
            <person name="Gansberger K."/>
            <person name="Moffat K."/>
            <person name="Hill J."/>
            <person name="Bera J."/>
            <person name="Fadrosh D."/>
            <person name="Jin S."/>
            <person name="Johri S."/>
            <person name="Kim M."/>
            <person name="Overton L."/>
            <person name="Reardon M."/>
            <person name="Tsitrin T."/>
            <person name="Vuong H."/>
            <person name="Weaver B."/>
            <person name="Ciecko A."/>
            <person name="Tallon L."/>
            <person name="Jackson J."/>
            <person name="Pai G."/>
            <person name="Aken S.V."/>
            <person name="Utterback T."/>
            <person name="Reidmuller S."/>
            <person name="Feldblyum T."/>
            <person name="Hsiao J."/>
            <person name="Zismann V."/>
            <person name="Iobst S."/>
            <person name="de Vazeille A.R."/>
            <person name="Buell C.R."/>
            <person name="Ying K."/>
            <person name="Li Y."/>
            <person name="Lu T."/>
            <person name="Huang Y."/>
            <person name="Zhao Q."/>
            <person name="Feng Q."/>
            <person name="Zhang L."/>
            <person name="Zhu J."/>
            <person name="Weng Q."/>
            <person name="Mu J."/>
            <person name="Lu Y."/>
            <person name="Fan D."/>
            <person name="Liu Y."/>
            <person name="Guan J."/>
            <person name="Zhang Y."/>
            <person name="Yu S."/>
            <person name="Liu X."/>
            <person name="Zhang Y."/>
            <person name="Hong G."/>
            <person name="Han B."/>
            <person name="Choisne N."/>
            <person name="Demange N."/>
            <person name="Orjeda G."/>
            <person name="Samain S."/>
            <person name="Cattolico L."/>
            <person name="Pelletier E."/>
            <person name="Couloux A."/>
            <person name="Segurens B."/>
            <person name="Wincker P."/>
            <person name="D'Hont A."/>
            <person name="Scarpelli C."/>
            <person name="Weissenbach J."/>
            <person name="Salanoubat M."/>
            <person name="Quetier F."/>
            <person name="Yu Y."/>
            <person name="Kim H.R."/>
            <person name="Rambo T."/>
            <person name="Currie J."/>
            <person name="Collura K."/>
            <person name="Luo M."/>
            <person name="Yang T."/>
            <person name="Ammiraju J.S.S."/>
            <person name="Engler F."/>
            <person name="Soderlund C."/>
            <person name="Wing R.A."/>
            <person name="Palmer L.E."/>
            <person name="de la Bastide M."/>
            <person name="Spiegel L."/>
            <person name="Nascimento L."/>
            <person name="Zutavern T."/>
            <person name="O'Shaughnessy A."/>
            <person name="Dike S."/>
            <person name="Dedhia N."/>
            <person name="Preston R."/>
            <person name="Balija V."/>
            <person name="McCombie W.R."/>
            <person name="Chow T."/>
            <person name="Chen H."/>
            <person name="Chung M."/>
            <person name="Chen C."/>
            <person name="Shaw J."/>
            <person name="Wu H."/>
            <person name="Hsiao K."/>
            <person name="Chao Y."/>
            <person name="Chu M."/>
            <person name="Cheng C."/>
            <person name="Hour A."/>
            <person name="Lee P."/>
            <person name="Lin S."/>
            <person name="Lin Y."/>
            <person name="Liou J."/>
            <person name="Liu S."/>
            <person name="Hsing Y."/>
            <person name="Raghuvanshi S."/>
            <person name="Mohanty A."/>
            <person name="Bharti A.K."/>
            <person name="Gaur A."/>
            <person name="Gupta V."/>
            <person name="Kumar D."/>
            <person name="Ravi V."/>
            <person name="Vij S."/>
            <person name="Kapur A."/>
            <person name="Khurana P."/>
            <person name="Khurana P."/>
            <person name="Khurana J.P."/>
            <person name="Tyagi A.K."/>
            <person name="Gaikwad K."/>
            <person name="Singh A."/>
            <person name="Dalal V."/>
            <person name="Srivastava S."/>
            <person name="Dixit A."/>
            <person name="Pal A.K."/>
            <person name="Ghazi I.A."/>
            <person name="Yadav M."/>
            <person name="Pandit A."/>
            <person name="Bhargava A."/>
            <person name="Sureshbabu K."/>
            <person name="Batra K."/>
            <person name="Sharma T.R."/>
            <person name="Mohapatra T."/>
            <person name="Singh N.K."/>
            <person name="Messing J."/>
            <person name="Nelson A.B."/>
            <person name="Fuks G."/>
            <person name="Kavchok S."/>
            <person name="Keizer G."/>
            <person name="Linton E."/>
            <person name="Llaca V."/>
            <person name="Song R."/>
            <person name="Tanyolac B."/>
            <person name="Young S."/>
            <person name="Ho-Il K."/>
            <person name="Hahn J.H."/>
            <person name="Sangsakoo G."/>
            <person name="Vanavichit A."/>
            <person name="de Mattos Luiz.A.T."/>
            <person name="Zimmer P.D."/>
            <person name="Malone G."/>
            <person name="Dellagostin O."/>
            <person name="de Oliveira A.C."/>
            <person name="Bevan M."/>
            <person name="Bancroft I."/>
            <person name="Minx P."/>
            <person name="Cordum H."/>
            <person name="Wilson R."/>
            <person name="Cheng Z."/>
            <person name="Jin W."/>
            <person name="Jiang J."/>
            <person name="Leong S.A."/>
            <person name="Iwama H."/>
            <person name="Gojobori T."/>
            <person name="Itoh T."/>
            <person name="Niimura Y."/>
            <person name="Fujii Y."/>
            <person name="Habara T."/>
            <person name="Sakai H."/>
            <person name="Sato Y."/>
            <person name="Wilson G."/>
            <person name="Kumar K."/>
            <person name="McCouch S."/>
            <person name="Juretic N."/>
            <person name="Hoen D."/>
            <person name="Wright S."/>
            <person name="Bruskiewich R."/>
            <person name="Bureau T."/>
            <person name="Miyao A."/>
            <person name="Hirochika H."/>
            <person name="Nishikawa T."/>
            <person name="Kadowaki K."/>
            <person name="Sugiura M."/>
            <person name="Burr B."/>
            <person name="Sasaki T."/>
        </authorList>
    </citation>
    <scope>NUCLEOTIDE SEQUENCE [LARGE SCALE GENOMIC DNA]</scope>
    <source>
        <strain evidence="7">cv. Nipponbare</strain>
    </source>
</reference>
<dbReference type="FunFam" id="1.25.40.10:FF:000533">
    <property type="entry name" value="Putative pentatricopeptide repeat-containing protein, mitochondrial"/>
    <property type="match status" value="1"/>
</dbReference>
<comment type="similarity">
    <text evidence="1">Belongs to the PPR family. PCMP-H subfamily.</text>
</comment>